<dbReference type="Proteomes" id="UP000308365">
    <property type="component" value="Unassembled WGS sequence"/>
</dbReference>
<keyword evidence="3" id="KW-0732">Signal</keyword>
<dbReference type="EMBL" id="RWIC01000164">
    <property type="protein sequence ID" value="TKC48371.1"/>
    <property type="molecule type" value="Genomic_DNA"/>
</dbReference>
<evidence type="ECO:0000256" key="3">
    <source>
        <dbReference type="SAM" id="SignalP"/>
    </source>
</evidence>
<feature type="non-terminal residue" evidence="5">
    <location>
        <position position="1"/>
    </location>
</feature>
<evidence type="ECO:0000256" key="1">
    <source>
        <dbReference type="ARBA" id="ARBA00023242"/>
    </source>
</evidence>
<feature type="chain" id="PRO_5020362819" description="PEA3-type ETS-domain transcription factor N-terminal domain-containing protein" evidence="3">
    <location>
        <begin position="19"/>
        <end position="242"/>
    </location>
</feature>
<reference evidence="6" key="1">
    <citation type="journal article" date="2019" name="IScience">
        <title>Narwhal Genome Reveals Long-Term Low Genetic Diversity despite Current Large Abundance Size.</title>
        <authorList>
            <person name="Westbury M.V."/>
            <person name="Petersen B."/>
            <person name="Garde E."/>
            <person name="Heide-Jorgensen M.P."/>
            <person name="Lorenzen E.D."/>
        </authorList>
    </citation>
    <scope>NUCLEOTIDE SEQUENCE [LARGE SCALE GENOMIC DNA]</scope>
</reference>
<accession>A0A4U1FEY8</accession>
<evidence type="ECO:0000259" key="4">
    <source>
        <dbReference type="Pfam" id="PF04621"/>
    </source>
</evidence>
<protein>
    <recommendedName>
        <fullName evidence="4">PEA3-type ETS-domain transcription factor N-terminal domain-containing protein</fullName>
    </recommendedName>
</protein>
<keyword evidence="1" id="KW-0539">Nucleus</keyword>
<feature type="domain" description="PEA3-type ETS-domain transcription factor N-terminal" evidence="4">
    <location>
        <begin position="49"/>
        <end position="238"/>
    </location>
</feature>
<dbReference type="AlphaFoldDB" id="A0A4U1FEY8"/>
<feature type="region of interest" description="Disordered" evidence="2">
    <location>
        <begin position="98"/>
        <end position="148"/>
    </location>
</feature>
<dbReference type="GO" id="GO:0005634">
    <property type="term" value="C:nucleus"/>
    <property type="evidence" value="ECO:0007669"/>
    <property type="project" value="InterPro"/>
</dbReference>
<evidence type="ECO:0000313" key="5">
    <source>
        <dbReference type="EMBL" id="TKC48371.1"/>
    </source>
</evidence>
<feature type="signal peptide" evidence="3">
    <location>
        <begin position="1"/>
        <end position="18"/>
    </location>
</feature>
<evidence type="ECO:0000256" key="2">
    <source>
        <dbReference type="SAM" id="MobiDB-lite"/>
    </source>
</evidence>
<evidence type="ECO:0000313" key="6">
    <source>
        <dbReference type="Proteomes" id="UP000308365"/>
    </source>
</evidence>
<dbReference type="GO" id="GO:0003700">
    <property type="term" value="F:DNA-binding transcription factor activity"/>
    <property type="evidence" value="ECO:0007669"/>
    <property type="project" value="InterPro"/>
</dbReference>
<feature type="region of interest" description="Disordered" evidence="2">
    <location>
        <begin position="220"/>
        <end position="242"/>
    </location>
</feature>
<dbReference type="InterPro" id="IPR006715">
    <property type="entry name" value="ETS_PEA3_N"/>
</dbReference>
<gene>
    <name evidence="5" type="ORF">EI555_004724</name>
</gene>
<proteinExistence type="predicted"/>
<dbReference type="Pfam" id="PF04621">
    <property type="entry name" value="ETS_PEA3_N"/>
    <property type="match status" value="1"/>
</dbReference>
<organism evidence="5 6">
    <name type="scientific">Monodon monoceros</name>
    <name type="common">Narwhal</name>
    <name type="synonym">Ceratodon monodon</name>
    <dbReference type="NCBI Taxonomy" id="40151"/>
    <lineage>
        <taxon>Eukaryota</taxon>
        <taxon>Metazoa</taxon>
        <taxon>Chordata</taxon>
        <taxon>Craniata</taxon>
        <taxon>Vertebrata</taxon>
        <taxon>Euteleostomi</taxon>
        <taxon>Mammalia</taxon>
        <taxon>Eutheria</taxon>
        <taxon>Laurasiatheria</taxon>
        <taxon>Artiodactyla</taxon>
        <taxon>Whippomorpha</taxon>
        <taxon>Cetacea</taxon>
        <taxon>Odontoceti</taxon>
        <taxon>Monodontidae</taxon>
        <taxon>Monodon</taxon>
    </lineage>
</organism>
<name>A0A4U1FEY8_MONMO</name>
<comment type="caution">
    <text evidence="5">The sequence shown here is derived from an EMBL/GenBank/DDBJ whole genome shotgun (WGS) entry which is preliminary data.</text>
</comment>
<sequence>CEDSWLLILALSSALVSTSVDTTPDSGWGCGVQDDLRDFFKLHPLFCSVAFHGLPLKIKKEPHSPCSELGSACSQEQPFKFSYGEKCLYNVSAYDQKPQVGMRPSNPPTPSSTPVSPLHHASPNSAHTSKPDRAFPAHLPPSQPIQDSSYPMDHRFRRQLSEPCNSFPPLPTMPREGRPMYQRQMSEPNIPFPPQGFKQEYHDPVYEHNTMVGGAASQSFPPPLMIKQEPRDFAYDSGRPML</sequence>